<evidence type="ECO:0000256" key="9">
    <source>
        <dbReference type="ARBA" id="ARBA00022898"/>
    </source>
</evidence>
<evidence type="ECO:0000256" key="8">
    <source>
        <dbReference type="ARBA" id="ARBA00022723"/>
    </source>
</evidence>
<feature type="modified residue" description="N6-(pyridoxal phosphate)lysine" evidence="15">
    <location>
        <position position="332"/>
    </location>
</feature>
<accession>J3VTX3</accession>
<dbReference type="RefSeq" id="WP_014888793.1">
    <property type="nucleotide sequence ID" value="NC_018420.1"/>
</dbReference>
<name>J3VTX3_9ENTR</name>
<dbReference type="SUPFAM" id="SSF102114">
    <property type="entry name" value="Radical SAM enzymes"/>
    <property type="match status" value="1"/>
</dbReference>
<feature type="domain" description="Radical SAM core" evidence="16">
    <location>
        <begin position="106"/>
        <end position="321"/>
    </location>
</feature>
<dbReference type="InterPro" id="IPR007197">
    <property type="entry name" value="rSAM"/>
</dbReference>
<evidence type="ECO:0000256" key="11">
    <source>
        <dbReference type="ARBA" id="ARBA00023014"/>
    </source>
</evidence>
<evidence type="ECO:0000256" key="13">
    <source>
        <dbReference type="ARBA" id="ARBA00030756"/>
    </source>
</evidence>
<dbReference type="InterPro" id="IPR058240">
    <property type="entry name" value="rSAM_sf"/>
</dbReference>
<keyword evidence="12" id="KW-0413">Isomerase</keyword>
<dbReference type="PATRIC" id="fig|134287.3.peg.175"/>
<evidence type="ECO:0000256" key="2">
    <source>
        <dbReference type="ARBA" id="ARBA00001933"/>
    </source>
</evidence>
<dbReference type="AlphaFoldDB" id="J3VTX3"/>
<evidence type="ECO:0000256" key="6">
    <source>
        <dbReference type="ARBA" id="ARBA00022485"/>
    </source>
</evidence>
<dbReference type="PROSITE" id="PS51918">
    <property type="entry name" value="RADICAL_SAM"/>
    <property type="match status" value="1"/>
</dbReference>
<reference evidence="17 18" key="1">
    <citation type="journal article" date="2012" name="Mol. Biol. Evol.">
        <title>Genome reduction and co-evolution between the primary and secondary bacterial symbionts of psyllids.</title>
        <authorList>
            <person name="Sloan D.B."/>
            <person name="Moran N.A."/>
        </authorList>
    </citation>
    <scope>NUCLEOTIDE SEQUENCE [LARGE SCALE GENOMIC DNA]</scope>
    <source>
        <strain evidence="17">Hcub_S</strain>
    </source>
</reference>
<evidence type="ECO:0000256" key="1">
    <source>
        <dbReference type="ARBA" id="ARBA00001352"/>
    </source>
</evidence>
<evidence type="ECO:0000256" key="4">
    <source>
        <dbReference type="ARBA" id="ARBA00008703"/>
    </source>
</evidence>
<protein>
    <recommendedName>
        <fullName evidence="5">L-lysine 2,3-aminomutase</fullName>
    </recommendedName>
    <alternativeName>
        <fullName evidence="13">EF-P post-translational modification enzyme B</fullName>
    </alternativeName>
</protein>
<organism evidence="17 18">
    <name type="scientific">secondary endosymbiont of Heteropsylla cubana</name>
    <dbReference type="NCBI Taxonomy" id="134287"/>
    <lineage>
        <taxon>Bacteria</taxon>
        <taxon>Pseudomonadati</taxon>
        <taxon>Pseudomonadota</taxon>
        <taxon>Gammaproteobacteria</taxon>
        <taxon>Enterobacterales</taxon>
        <taxon>Enterobacteriaceae</taxon>
        <taxon>aphid secondary symbionts</taxon>
    </lineage>
</organism>
<proteinExistence type="inferred from homology"/>
<gene>
    <name evidence="17" type="ORF">A35E_00185</name>
</gene>
<comment type="catalytic activity">
    <reaction evidence="1">
        <text>L-lysine = D-beta-lysine</text>
        <dbReference type="Rhea" id="RHEA:44148"/>
        <dbReference type="ChEBI" id="CHEBI:32551"/>
        <dbReference type="ChEBI" id="CHEBI:84138"/>
    </reaction>
</comment>
<keyword evidence="7" id="KW-0949">S-adenosyl-L-methionine</keyword>
<dbReference type="PIRSF" id="PIRSF004911">
    <property type="entry name" value="DUF160"/>
    <property type="match status" value="1"/>
</dbReference>
<evidence type="ECO:0000256" key="3">
    <source>
        <dbReference type="ARBA" id="ARBA00001966"/>
    </source>
</evidence>
<feature type="binding site" evidence="14">
    <location>
        <position position="127"/>
    </location>
    <ligand>
        <name>[4Fe-4S] cluster</name>
        <dbReference type="ChEBI" id="CHEBI:49883"/>
        <note>4Fe-4S-S-AdoMet</note>
    </ligand>
</feature>
<dbReference type="SFLD" id="SFLDF00314">
    <property type="entry name" value="L-lysine_2_3-aminomutase_(yjeK"/>
    <property type="match status" value="1"/>
</dbReference>
<dbReference type="OrthoDB" id="9770937at2"/>
<sequence length="342" mass="39344">MKSIIMKNHKTKEDWLHQLADSITDPMNLLQLLNLENHPELRKGAEARRLFPFRVPRAFAARMIKEDPEDPLLRQVITTLEEFNLKVDYHNNPLDEQDNTVLGLIKKYKNRALILVKGNCAVNCRYCFRRHFPYHENQANKKNWPHIANYIRNHHELNEIILSGGDPLMAKDNELDEIICLLEDIPHINTLRIHTRLPVVIPARITVSLCQRLANCRFKVVLVTHINHPHEIDIELSNSINLLNNANVTLLNQSVLLRGINDNADTLASLSQALFSVGILPYYLHVLDKVQGAAHFIVEDIQARQIIKKLLEKISGYLVPRLVREIAGEASKTLLDLELRQN</sequence>
<dbReference type="KEGG" id="sehc:A35E_00185"/>
<keyword evidence="8 14" id="KW-0479">Metal-binding</keyword>
<feature type="binding site" evidence="14">
    <location>
        <position position="124"/>
    </location>
    <ligand>
        <name>[4Fe-4S] cluster</name>
        <dbReference type="ChEBI" id="CHEBI:49883"/>
        <note>4Fe-4S-S-AdoMet</note>
    </ligand>
</feature>
<dbReference type="PANTHER" id="PTHR30538">
    <property type="entry name" value="LYSINE 2,3-AMINOMUTASE-RELATED"/>
    <property type="match status" value="1"/>
</dbReference>
<evidence type="ECO:0000256" key="7">
    <source>
        <dbReference type="ARBA" id="ARBA00022691"/>
    </source>
</evidence>
<dbReference type="NCBIfam" id="TIGR00238">
    <property type="entry name" value="KamA family radical SAM protein"/>
    <property type="match status" value="1"/>
</dbReference>
<dbReference type="PANTHER" id="PTHR30538:SF1">
    <property type="entry name" value="L-LYSINE 2,3-AMINOMUTASE"/>
    <property type="match status" value="1"/>
</dbReference>
<dbReference type="GO" id="GO:0051539">
    <property type="term" value="F:4 iron, 4 sulfur cluster binding"/>
    <property type="evidence" value="ECO:0007669"/>
    <property type="project" value="UniProtKB-KW"/>
</dbReference>
<keyword evidence="18" id="KW-1185">Reference proteome</keyword>
<comment type="cofactor">
    <cofactor evidence="2 15">
        <name>pyridoxal 5'-phosphate</name>
        <dbReference type="ChEBI" id="CHEBI:597326"/>
    </cofactor>
</comment>
<dbReference type="STRING" id="134287.A35E_00185"/>
<evidence type="ECO:0000256" key="15">
    <source>
        <dbReference type="PIRSR" id="PIRSR603739-50"/>
    </source>
</evidence>
<evidence type="ECO:0000256" key="5">
    <source>
        <dbReference type="ARBA" id="ARBA00022363"/>
    </source>
</evidence>
<dbReference type="SFLD" id="SFLDS00029">
    <property type="entry name" value="Radical_SAM"/>
    <property type="match status" value="1"/>
</dbReference>
<feature type="binding site" evidence="14">
    <location>
        <position position="120"/>
    </location>
    <ligand>
        <name>[4Fe-4S] cluster</name>
        <dbReference type="ChEBI" id="CHEBI:49883"/>
        <note>4Fe-4S-S-AdoMet</note>
    </ligand>
</feature>
<comment type="cofactor">
    <cofactor evidence="3">
        <name>[4Fe-4S] cluster</name>
        <dbReference type="ChEBI" id="CHEBI:49883"/>
    </cofactor>
</comment>
<dbReference type="InterPro" id="IPR022462">
    <property type="entry name" value="EpmB"/>
</dbReference>
<dbReference type="HOGENOM" id="CLU_032161_2_0_6"/>
<evidence type="ECO:0000313" key="17">
    <source>
        <dbReference type="EMBL" id="AFP85496.1"/>
    </source>
</evidence>
<comment type="similarity">
    <text evidence="4">Belongs to the radical SAM superfamily. KamA family.</text>
</comment>
<keyword evidence="10" id="KW-0408">Iron</keyword>
<dbReference type="EMBL" id="CP003547">
    <property type="protein sequence ID" value="AFP85496.1"/>
    <property type="molecule type" value="Genomic_DNA"/>
</dbReference>
<keyword evidence="11 14" id="KW-0411">Iron-sulfur</keyword>
<keyword evidence="6 14" id="KW-0004">4Fe-4S</keyword>
<dbReference type="Pfam" id="PF04055">
    <property type="entry name" value="Radical_SAM"/>
    <property type="match status" value="1"/>
</dbReference>
<dbReference type="Proteomes" id="UP000003937">
    <property type="component" value="Chromosome"/>
</dbReference>
<evidence type="ECO:0000256" key="12">
    <source>
        <dbReference type="ARBA" id="ARBA00023235"/>
    </source>
</evidence>
<dbReference type="NCBIfam" id="TIGR03821">
    <property type="entry name" value="EFP_modif_epmB"/>
    <property type="match status" value="1"/>
</dbReference>
<evidence type="ECO:0000313" key="18">
    <source>
        <dbReference type="Proteomes" id="UP000003937"/>
    </source>
</evidence>
<dbReference type="SFLD" id="SFLDG01070">
    <property type="entry name" value="PLP-dependent"/>
    <property type="match status" value="1"/>
</dbReference>
<dbReference type="InterPro" id="IPR003739">
    <property type="entry name" value="Lys_aminomutase/Glu_NH3_mut"/>
</dbReference>
<dbReference type="GO" id="GO:0046872">
    <property type="term" value="F:metal ion binding"/>
    <property type="evidence" value="ECO:0007669"/>
    <property type="project" value="UniProtKB-KW"/>
</dbReference>
<evidence type="ECO:0000256" key="14">
    <source>
        <dbReference type="PIRSR" id="PIRSR004911-1"/>
    </source>
</evidence>
<evidence type="ECO:0000259" key="16">
    <source>
        <dbReference type="PROSITE" id="PS51918"/>
    </source>
</evidence>
<evidence type="ECO:0000256" key="10">
    <source>
        <dbReference type="ARBA" id="ARBA00023004"/>
    </source>
</evidence>
<dbReference type="GO" id="GO:0016853">
    <property type="term" value="F:isomerase activity"/>
    <property type="evidence" value="ECO:0007669"/>
    <property type="project" value="UniProtKB-KW"/>
</dbReference>
<keyword evidence="9 15" id="KW-0663">Pyridoxal phosphate</keyword>
<dbReference type="Gene3D" id="3.20.20.70">
    <property type="entry name" value="Aldolase class I"/>
    <property type="match status" value="1"/>
</dbReference>
<dbReference type="InterPro" id="IPR013785">
    <property type="entry name" value="Aldolase_TIM"/>
</dbReference>